<dbReference type="AlphaFoldDB" id="A0A2H3KN32"/>
<evidence type="ECO:0000256" key="4">
    <source>
        <dbReference type="ARBA" id="ARBA00022989"/>
    </source>
</evidence>
<evidence type="ECO:0000256" key="3">
    <source>
        <dbReference type="ARBA" id="ARBA00022692"/>
    </source>
</evidence>
<feature type="transmembrane region" description="Helical" evidence="6">
    <location>
        <begin position="6"/>
        <end position="27"/>
    </location>
</feature>
<gene>
    <name evidence="7" type="ORF">A9Q02_11885</name>
</gene>
<keyword evidence="4 6" id="KW-1133">Transmembrane helix</keyword>
<feature type="transmembrane region" description="Helical" evidence="6">
    <location>
        <begin position="34"/>
        <end position="55"/>
    </location>
</feature>
<protein>
    <submittedName>
        <fullName evidence="7">Amino acid ABC transporter permease</fullName>
    </submittedName>
</protein>
<feature type="transmembrane region" description="Helical" evidence="6">
    <location>
        <begin position="91"/>
        <end position="111"/>
    </location>
</feature>
<proteinExistence type="predicted"/>
<comment type="subcellular location">
    <subcellularLocation>
        <location evidence="1">Cell membrane</location>
        <topology evidence="1">Multi-pass membrane protein</topology>
    </subcellularLocation>
</comment>
<accession>A0A2H3KN32</accession>
<feature type="transmembrane region" description="Helical" evidence="6">
    <location>
        <begin position="131"/>
        <end position="157"/>
    </location>
</feature>
<keyword evidence="2" id="KW-1003">Cell membrane</keyword>
<dbReference type="EMBL" id="LYXE01000069">
    <property type="protein sequence ID" value="PDV99487.1"/>
    <property type="molecule type" value="Genomic_DNA"/>
</dbReference>
<evidence type="ECO:0000313" key="8">
    <source>
        <dbReference type="Proteomes" id="UP000220922"/>
    </source>
</evidence>
<dbReference type="CDD" id="cd06580">
    <property type="entry name" value="TM_PBP1_transp_TpRbsC_like"/>
    <property type="match status" value="1"/>
</dbReference>
<feature type="transmembrane region" description="Helical" evidence="6">
    <location>
        <begin position="213"/>
        <end position="232"/>
    </location>
</feature>
<feature type="transmembrane region" description="Helical" evidence="6">
    <location>
        <begin position="267"/>
        <end position="286"/>
    </location>
</feature>
<evidence type="ECO:0000256" key="5">
    <source>
        <dbReference type="ARBA" id="ARBA00023136"/>
    </source>
</evidence>
<feature type="transmembrane region" description="Helical" evidence="6">
    <location>
        <begin position="61"/>
        <end position="84"/>
    </location>
</feature>
<reference evidence="7 8" key="1">
    <citation type="submission" date="2016-05" db="EMBL/GenBank/DDBJ databases">
        <authorList>
            <person name="Lavstsen T."/>
            <person name="Jespersen J.S."/>
        </authorList>
    </citation>
    <scope>NUCLEOTIDE SEQUENCE [LARGE SCALE GENOMIC DNA]</scope>
    <source>
        <strain evidence="7 8">B7-9</strain>
    </source>
</reference>
<dbReference type="InterPro" id="IPR001851">
    <property type="entry name" value="ABC_transp_permease"/>
</dbReference>
<comment type="caution">
    <text evidence="7">The sequence shown here is derived from an EMBL/GenBank/DDBJ whole genome shotgun (WGS) entry which is preliminary data.</text>
</comment>
<organism evidence="7 8">
    <name type="scientific">Candidatus Chloroploca asiatica</name>
    <dbReference type="NCBI Taxonomy" id="1506545"/>
    <lineage>
        <taxon>Bacteria</taxon>
        <taxon>Bacillati</taxon>
        <taxon>Chloroflexota</taxon>
        <taxon>Chloroflexia</taxon>
        <taxon>Chloroflexales</taxon>
        <taxon>Chloroflexineae</taxon>
        <taxon>Oscillochloridaceae</taxon>
        <taxon>Candidatus Chloroploca</taxon>
    </lineage>
</organism>
<feature type="transmembrane region" description="Helical" evidence="6">
    <location>
        <begin position="239"/>
        <end position="255"/>
    </location>
</feature>
<dbReference type="Pfam" id="PF02653">
    <property type="entry name" value="BPD_transp_2"/>
    <property type="match status" value="1"/>
</dbReference>
<evidence type="ECO:0000256" key="2">
    <source>
        <dbReference type="ARBA" id="ARBA00022475"/>
    </source>
</evidence>
<dbReference type="PANTHER" id="PTHR43370">
    <property type="entry name" value="SUGAR ABC TRANSPORTER INTEGRAL MEMBRANE PROTEIN-RELATED"/>
    <property type="match status" value="1"/>
</dbReference>
<dbReference type="GO" id="GO:0005886">
    <property type="term" value="C:plasma membrane"/>
    <property type="evidence" value="ECO:0007669"/>
    <property type="project" value="UniProtKB-SubCell"/>
</dbReference>
<keyword evidence="8" id="KW-1185">Reference proteome</keyword>
<keyword evidence="5 6" id="KW-0472">Membrane</keyword>
<evidence type="ECO:0000256" key="1">
    <source>
        <dbReference type="ARBA" id="ARBA00004651"/>
    </source>
</evidence>
<dbReference type="RefSeq" id="WP_097651807.1">
    <property type="nucleotide sequence ID" value="NZ_LYXE01000069.1"/>
</dbReference>
<sequence>MNQLAIDLGAVLAAAAPLIFATMGALLSERSGVINLSLDGTIMLGAMGGFTVALVTNSVPLGFGGAALIGAAIALILCILSLTLGQSQTAVGFVLALLGIELSSFLGAPVVRVPGPSVPFLPIPLLADLPIVGVVFFRHNLLIYLSFLLVPFIWWMLFHTRMGLTVRALGERPAAAFARGVPVTRMRYLMCILGGALVGIAGAAYSLDLRQGWSYRHTFGMGWIALAIVIFGGWRPWRVAFGCYLFAALEIVALRSQRTMAGVPTQVFQVAPFVLMILVLALVNLVSSPQALRRIASLPPTLRGPVAMLVSRLAVAAPAALGQRFERP</sequence>
<evidence type="ECO:0000256" key="6">
    <source>
        <dbReference type="SAM" id="Phobius"/>
    </source>
</evidence>
<feature type="transmembrane region" description="Helical" evidence="6">
    <location>
        <begin position="188"/>
        <end position="207"/>
    </location>
</feature>
<dbReference type="GO" id="GO:0022857">
    <property type="term" value="F:transmembrane transporter activity"/>
    <property type="evidence" value="ECO:0007669"/>
    <property type="project" value="InterPro"/>
</dbReference>
<keyword evidence="3 6" id="KW-0812">Transmembrane</keyword>
<evidence type="ECO:0000313" key="7">
    <source>
        <dbReference type="EMBL" id="PDV99487.1"/>
    </source>
</evidence>
<name>A0A2H3KN32_9CHLR</name>
<dbReference type="PANTHER" id="PTHR43370:SF2">
    <property type="entry name" value="ABC TRANSPORTER PERMEASE PROTEIN"/>
    <property type="match status" value="1"/>
</dbReference>
<dbReference type="Proteomes" id="UP000220922">
    <property type="component" value="Unassembled WGS sequence"/>
</dbReference>
<dbReference type="OrthoDB" id="9792579at2"/>